<comment type="caution">
    <text evidence="2">The sequence shown here is derived from an EMBL/GenBank/DDBJ whole genome shotgun (WGS) entry which is preliminary data.</text>
</comment>
<dbReference type="EMBL" id="SRLO01000101">
    <property type="protein sequence ID" value="TNN75596.1"/>
    <property type="molecule type" value="Genomic_DNA"/>
</dbReference>
<feature type="region of interest" description="Disordered" evidence="1">
    <location>
        <begin position="167"/>
        <end position="227"/>
    </location>
</feature>
<evidence type="ECO:0000256" key="1">
    <source>
        <dbReference type="SAM" id="MobiDB-lite"/>
    </source>
</evidence>
<evidence type="ECO:0000313" key="2">
    <source>
        <dbReference type="EMBL" id="TNN75596.1"/>
    </source>
</evidence>
<dbReference type="AlphaFoldDB" id="A0A4Z2IC68"/>
<accession>A0A4Z2IC68</accession>
<sequence>MWEAMFPDELNTFSAHFDLLNKESAVKSAPPPEDRPLPMYILGRLTSSWSLLPNTRGRKSDALSVLRVLKPRRGRPLPLMETYHCRLALARRLPLLPCVEIPASWRSSEVFIHSSAAPGVPPLPGVASLARGAAGLGTNGIRQAQQHQQRYHQHCGMAVERRLYRKNGEPLPSSRGPIKVSGPQRSRAPDTSEPRYSADCTALEGIRSSPLLLESPPADLTESFCSD</sequence>
<proteinExistence type="predicted"/>
<organism evidence="2 3">
    <name type="scientific">Liparis tanakae</name>
    <name type="common">Tanaka's snailfish</name>
    <dbReference type="NCBI Taxonomy" id="230148"/>
    <lineage>
        <taxon>Eukaryota</taxon>
        <taxon>Metazoa</taxon>
        <taxon>Chordata</taxon>
        <taxon>Craniata</taxon>
        <taxon>Vertebrata</taxon>
        <taxon>Euteleostomi</taxon>
        <taxon>Actinopterygii</taxon>
        <taxon>Neopterygii</taxon>
        <taxon>Teleostei</taxon>
        <taxon>Neoteleostei</taxon>
        <taxon>Acanthomorphata</taxon>
        <taxon>Eupercaria</taxon>
        <taxon>Perciformes</taxon>
        <taxon>Cottioidei</taxon>
        <taxon>Cottales</taxon>
        <taxon>Liparidae</taxon>
        <taxon>Liparis</taxon>
    </lineage>
</organism>
<gene>
    <name evidence="2" type="ORF">EYF80_014146</name>
</gene>
<name>A0A4Z2IC68_9TELE</name>
<reference evidence="2 3" key="1">
    <citation type="submission" date="2019-03" db="EMBL/GenBank/DDBJ databases">
        <title>First draft genome of Liparis tanakae, snailfish: a comprehensive survey of snailfish specific genes.</title>
        <authorList>
            <person name="Kim W."/>
            <person name="Song I."/>
            <person name="Jeong J.-H."/>
            <person name="Kim D."/>
            <person name="Kim S."/>
            <person name="Ryu S."/>
            <person name="Song J.Y."/>
            <person name="Lee S.K."/>
        </authorList>
    </citation>
    <scope>NUCLEOTIDE SEQUENCE [LARGE SCALE GENOMIC DNA]</scope>
    <source>
        <tissue evidence="2">Muscle</tissue>
    </source>
</reference>
<keyword evidence="3" id="KW-1185">Reference proteome</keyword>
<dbReference type="Proteomes" id="UP000314294">
    <property type="component" value="Unassembled WGS sequence"/>
</dbReference>
<evidence type="ECO:0000313" key="3">
    <source>
        <dbReference type="Proteomes" id="UP000314294"/>
    </source>
</evidence>
<protein>
    <submittedName>
        <fullName evidence="2">Uncharacterized protein</fullName>
    </submittedName>
</protein>